<sequence length="277" mass="31621">MSSSPDSTDAQNEHYVQIEYWQPRGVQKCIAFSGRSFVGLMEEGLTVLKYPHFKSRDAMQDLHEEAARYHRLGRHENLVVLKAITEDGLLFEFCERGPLLDVIPTLSDVQKTTIAKQIILCLIHLHERNFIHCDLNVNNIFITAETHARVGDIQGQLYRSDGSIEIATMSQENAKSRHPFAGEDEFSVRTDIFALGTLLYHVWYGQPPFPDLDEHMHEQIIQEKYRAGDYPIDVANAIGMEKIIGKCWNSRYENANHVLDDMVELYPAGIKSSLMEA</sequence>
<evidence type="ECO:0000256" key="2">
    <source>
        <dbReference type="ARBA" id="ARBA00022840"/>
    </source>
</evidence>
<dbReference type="Proteomes" id="UP001303373">
    <property type="component" value="Chromosome 1"/>
</dbReference>
<evidence type="ECO:0000256" key="1">
    <source>
        <dbReference type="ARBA" id="ARBA00022741"/>
    </source>
</evidence>
<organism evidence="4 5">
    <name type="scientific">Acrodontium crateriforme</name>
    <dbReference type="NCBI Taxonomy" id="150365"/>
    <lineage>
        <taxon>Eukaryota</taxon>
        <taxon>Fungi</taxon>
        <taxon>Dikarya</taxon>
        <taxon>Ascomycota</taxon>
        <taxon>Pezizomycotina</taxon>
        <taxon>Dothideomycetes</taxon>
        <taxon>Dothideomycetidae</taxon>
        <taxon>Mycosphaerellales</taxon>
        <taxon>Teratosphaeriaceae</taxon>
        <taxon>Acrodontium</taxon>
    </lineage>
</organism>
<evidence type="ECO:0000313" key="5">
    <source>
        <dbReference type="Proteomes" id="UP001303373"/>
    </source>
</evidence>
<accession>A0AAQ3LWS0</accession>
<keyword evidence="2" id="KW-0067">ATP-binding</keyword>
<protein>
    <recommendedName>
        <fullName evidence="3">Protein kinase domain-containing protein</fullName>
    </recommendedName>
</protein>
<dbReference type="EMBL" id="CP138580">
    <property type="protein sequence ID" value="WPG97279.1"/>
    <property type="molecule type" value="Genomic_DNA"/>
</dbReference>
<proteinExistence type="predicted"/>
<dbReference type="PROSITE" id="PS50011">
    <property type="entry name" value="PROTEIN_KINASE_DOM"/>
    <property type="match status" value="1"/>
</dbReference>
<dbReference type="InterPro" id="IPR000719">
    <property type="entry name" value="Prot_kinase_dom"/>
</dbReference>
<dbReference type="Gene3D" id="1.10.510.10">
    <property type="entry name" value="Transferase(Phosphotransferase) domain 1"/>
    <property type="match status" value="1"/>
</dbReference>
<name>A0AAQ3LWS0_9PEZI</name>
<keyword evidence="1" id="KW-0547">Nucleotide-binding</keyword>
<dbReference type="Pfam" id="PF07714">
    <property type="entry name" value="PK_Tyr_Ser-Thr"/>
    <property type="match status" value="1"/>
</dbReference>
<dbReference type="SUPFAM" id="SSF56112">
    <property type="entry name" value="Protein kinase-like (PK-like)"/>
    <property type="match status" value="1"/>
</dbReference>
<reference evidence="4 5" key="1">
    <citation type="submission" date="2023-11" db="EMBL/GenBank/DDBJ databases">
        <title>An acidophilic fungus is an integral part of prey digestion in a carnivorous sundew plant.</title>
        <authorList>
            <person name="Tsai I.J."/>
        </authorList>
    </citation>
    <scope>NUCLEOTIDE SEQUENCE [LARGE SCALE GENOMIC DNA]</scope>
    <source>
        <strain evidence="4">169a</strain>
    </source>
</reference>
<dbReference type="AlphaFoldDB" id="A0AAQ3LWS0"/>
<dbReference type="InterPro" id="IPR050198">
    <property type="entry name" value="Non-receptor_tyrosine_kinases"/>
</dbReference>
<dbReference type="PANTHER" id="PTHR24418">
    <property type="entry name" value="TYROSINE-PROTEIN KINASE"/>
    <property type="match status" value="1"/>
</dbReference>
<dbReference type="InterPro" id="IPR001245">
    <property type="entry name" value="Ser-Thr/Tyr_kinase_cat_dom"/>
</dbReference>
<keyword evidence="5" id="KW-1185">Reference proteome</keyword>
<dbReference type="GO" id="GO:0004672">
    <property type="term" value="F:protein kinase activity"/>
    <property type="evidence" value="ECO:0007669"/>
    <property type="project" value="InterPro"/>
</dbReference>
<evidence type="ECO:0000313" key="4">
    <source>
        <dbReference type="EMBL" id="WPG97279.1"/>
    </source>
</evidence>
<feature type="domain" description="Protein kinase" evidence="3">
    <location>
        <begin position="1"/>
        <end position="277"/>
    </location>
</feature>
<dbReference type="InterPro" id="IPR011009">
    <property type="entry name" value="Kinase-like_dom_sf"/>
</dbReference>
<dbReference type="GO" id="GO:0005524">
    <property type="term" value="F:ATP binding"/>
    <property type="evidence" value="ECO:0007669"/>
    <property type="project" value="UniProtKB-KW"/>
</dbReference>
<gene>
    <name evidence="4" type="ORF">R9X50_00005300</name>
</gene>
<evidence type="ECO:0000259" key="3">
    <source>
        <dbReference type="PROSITE" id="PS50011"/>
    </source>
</evidence>